<sequence length="56" mass="6714">MGESEKHSFNLVILEKTPSRIVQKHSLFISTYGSRRIIFFKFLLSQPLWKRFARED</sequence>
<proteinExistence type="predicted"/>
<gene>
    <name evidence="1" type="ORF">RchiOBHm_Chr1g0333391</name>
</gene>
<reference evidence="1 2" key="1">
    <citation type="journal article" date="2018" name="Nat. Genet.">
        <title>The Rosa genome provides new insights in the design of modern roses.</title>
        <authorList>
            <person name="Bendahmane M."/>
        </authorList>
    </citation>
    <scope>NUCLEOTIDE SEQUENCE [LARGE SCALE GENOMIC DNA]</scope>
    <source>
        <strain evidence="2">cv. Old Blush</strain>
    </source>
</reference>
<dbReference type="Gramene" id="PRQ56219">
    <property type="protein sequence ID" value="PRQ56219"/>
    <property type="gene ID" value="RchiOBHm_Chr1g0333391"/>
</dbReference>
<accession>A0A2P6SC41</accession>
<dbReference type="Proteomes" id="UP000238479">
    <property type="component" value="Chromosome 1"/>
</dbReference>
<keyword evidence="2" id="KW-1185">Reference proteome</keyword>
<evidence type="ECO:0000313" key="1">
    <source>
        <dbReference type="EMBL" id="PRQ56219.1"/>
    </source>
</evidence>
<protein>
    <submittedName>
        <fullName evidence="1">Uncharacterized protein</fullName>
    </submittedName>
</protein>
<name>A0A2P6SC41_ROSCH</name>
<comment type="caution">
    <text evidence="1">The sequence shown here is derived from an EMBL/GenBank/DDBJ whole genome shotgun (WGS) entry which is preliminary data.</text>
</comment>
<dbReference type="EMBL" id="PDCK01000039">
    <property type="protein sequence ID" value="PRQ56219.1"/>
    <property type="molecule type" value="Genomic_DNA"/>
</dbReference>
<organism evidence="1 2">
    <name type="scientific">Rosa chinensis</name>
    <name type="common">China rose</name>
    <dbReference type="NCBI Taxonomy" id="74649"/>
    <lineage>
        <taxon>Eukaryota</taxon>
        <taxon>Viridiplantae</taxon>
        <taxon>Streptophyta</taxon>
        <taxon>Embryophyta</taxon>
        <taxon>Tracheophyta</taxon>
        <taxon>Spermatophyta</taxon>
        <taxon>Magnoliopsida</taxon>
        <taxon>eudicotyledons</taxon>
        <taxon>Gunneridae</taxon>
        <taxon>Pentapetalae</taxon>
        <taxon>rosids</taxon>
        <taxon>fabids</taxon>
        <taxon>Rosales</taxon>
        <taxon>Rosaceae</taxon>
        <taxon>Rosoideae</taxon>
        <taxon>Rosoideae incertae sedis</taxon>
        <taxon>Rosa</taxon>
    </lineage>
</organism>
<dbReference type="AlphaFoldDB" id="A0A2P6SC41"/>
<evidence type="ECO:0000313" key="2">
    <source>
        <dbReference type="Proteomes" id="UP000238479"/>
    </source>
</evidence>